<dbReference type="Proteomes" id="UP001220961">
    <property type="component" value="Chromosome 2"/>
</dbReference>
<dbReference type="GO" id="GO:0005737">
    <property type="term" value="C:cytoplasm"/>
    <property type="evidence" value="ECO:0007669"/>
    <property type="project" value="TreeGrafter"/>
</dbReference>
<keyword evidence="5" id="KW-1185">Reference proteome</keyword>
<dbReference type="SMART" id="SM00320">
    <property type="entry name" value="WD40"/>
    <property type="match status" value="4"/>
</dbReference>
<keyword evidence="2" id="KW-0677">Repeat</keyword>
<feature type="compositionally biased region" description="Basic and acidic residues" evidence="3">
    <location>
        <begin position="583"/>
        <end position="595"/>
    </location>
</feature>
<organism evidence="4 5">
    <name type="scientific">Malassezia caprae</name>
    <dbReference type="NCBI Taxonomy" id="1381934"/>
    <lineage>
        <taxon>Eukaryota</taxon>
        <taxon>Fungi</taxon>
        <taxon>Dikarya</taxon>
        <taxon>Basidiomycota</taxon>
        <taxon>Ustilaginomycotina</taxon>
        <taxon>Malasseziomycetes</taxon>
        <taxon>Malasseziales</taxon>
        <taxon>Malasseziaceae</taxon>
        <taxon>Malassezia</taxon>
    </lineage>
</organism>
<feature type="region of interest" description="Disordered" evidence="3">
    <location>
        <begin position="566"/>
        <end position="606"/>
    </location>
</feature>
<evidence type="ECO:0000313" key="4">
    <source>
        <dbReference type="EMBL" id="WFD19032.1"/>
    </source>
</evidence>
<feature type="region of interest" description="Disordered" evidence="3">
    <location>
        <begin position="1"/>
        <end position="20"/>
    </location>
</feature>
<protein>
    <submittedName>
        <fullName evidence="4">Uncharacterized protein</fullName>
    </submittedName>
</protein>
<evidence type="ECO:0000313" key="5">
    <source>
        <dbReference type="Proteomes" id="UP001220961"/>
    </source>
</evidence>
<reference evidence="4" key="1">
    <citation type="submission" date="2023-03" db="EMBL/GenBank/DDBJ databases">
        <title>Mating type loci evolution in Malassezia.</title>
        <authorList>
            <person name="Coelho M.A."/>
        </authorList>
    </citation>
    <scope>NUCLEOTIDE SEQUENCE</scope>
    <source>
        <strain evidence="4">CBS 10434</strain>
    </source>
</reference>
<evidence type="ECO:0000256" key="2">
    <source>
        <dbReference type="ARBA" id="ARBA00022737"/>
    </source>
</evidence>
<feature type="compositionally biased region" description="Basic and acidic residues" evidence="3">
    <location>
        <begin position="531"/>
        <end position="540"/>
    </location>
</feature>
<dbReference type="InterPro" id="IPR036322">
    <property type="entry name" value="WD40_repeat_dom_sf"/>
</dbReference>
<dbReference type="EMBL" id="CP119909">
    <property type="protein sequence ID" value="WFD19032.1"/>
    <property type="molecule type" value="Genomic_DNA"/>
</dbReference>
<dbReference type="PANTHER" id="PTHR15574:SF40">
    <property type="entry name" value="WD AND TETRATRICOPEPTIDE REPEATS PROTEIN 1"/>
    <property type="match status" value="1"/>
</dbReference>
<feature type="compositionally biased region" description="Basic and acidic residues" evidence="3">
    <location>
        <begin position="1"/>
        <end position="19"/>
    </location>
</feature>
<dbReference type="AlphaFoldDB" id="A0AAF0E3X4"/>
<keyword evidence="1" id="KW-0853">WD repeat</keyword>
<accession>A0AAF0E3X4</accession>
<dbReference type="InterPro" id="IPR045151">
    <property type="entry name" value="DCAF8"/>
</dbReference>
<dbReference type="PANTHER" id="PTHR15574">
    <property type="entry name" value="WD REPEAT DOMAIN-CONTAINING FAMILY"/>
    <property type="match status" value="1"/>
</dbReference>
<dbReference type="Pfam" id="PF00400">
    <property type="entry name" value="WD40"/>
    <property type="match status" value="2"/>
</dbReference>
<feature type="compositionally biased region" description="Acidic residues" evidence="3">
    <location>
        <begin position="596"/>
        <end position="606"/>
    </location>
</feature>
<evidence type="ECO:0000256" key="1">
    <source>
        <dbReference type="ARBA" id="ARBA00022574"/>
    </source>
</evidence>
<feature type="region of interest" description="Disordered" evidence="3">
    <location>
        <begin position="509"/>
        <end position="543"/>
    </location>
</feature>
<sequence>MPGGEKRSHSPEGNDDAQRSRASLPFALRHRAPSALNARTQSMHMRRSLLGDAIDAHGFPYLHEVKGHSSCVNALAFSRGSGQWMASGGDDLRILIRDLFDYDAERPGVEASTYRTRARLLGHYSNVFSLSWSAGNKYLFSGANDCLFFAYDLHYGDTPIRQVQPQIERHRPAVSFGLHEASIREVSAHPTHPDLALSCSDDGDLYLLDMRLPGQVAQYGYFMGQVESAQWNPNPSDGHRFAVASSIEPGCRAALFDVRNVFHGSDLAICSSDALMQYATQVHCKKGERMLAVSPDPTGAQFDPSGRFLAVDSEPIAEMSSMALHPHTNPIFARKAPLAGDEMLGYRNSCTIKRGSFGFEAQTGHLYYVAGSDDFRGYGWKIPPIETLRAQREAMATDTWRNMDHVGYTHGWFHSVTDDTLYQPVHLSTPTFTLEGSRSIVNSTLCHPTLPMIATAGIERLVRYHYATPMSMDHLQANWASVRPRTRHRLRTVNVAAVLRAMGRPRRTAAMDNENDLLETATSPAQARPRSTREARRPTEAELADEEAIALFDELLREEESRSILPAHFDGIGSDSDEMDSDADSHTDDDTHADALDFDMVEAENE</sequence>
<gene>
    <name evidence="4" type="ORF">MCAP1_001247</name>
</gene>
<dbReference type="InterPro" id="IPR015943">
    <property type="entry name" value="WD40/YVTN_repeat-like_dom_sf"/>
</dbReference>
<name>A0AAF0E3X4_9BASI</name>
<evidence type="ECO:0000256" key="3">
    <source>
        <dbReference type="SAM" id="MobiDB-lite"/>
    </source>
</evidence>
<dbReference type="InterPro" id="IPR001680">
    <property type="entry name" value="WD40_rpt"/>
</dbReference>
<dbReference type="GO" id="GO:0080008">
    <property type="term" value="C:Cul4-RING E3 ubiquitin ligase complex"/>
    <property type="evidence" value="ECO:0007669"/>
    <property type="project" value="TreeGrafter"/>
</dbReference>
<dbReference type="GO" id="GO:0045717">
    <property type="term" value="P:negative regulation of fatty acid biosynthetic process"/>
    <property type="evidence" value="ECO:0007669"/>
    <property type="project" value="TreeGrafter"/>
</dbReference>
<dbReference type="Gene3D" id="2.130.10.10">
    <property type="entry name" value="YVTN repeat-like/Quinoprotein amine dehydrogenase"/>
    <property type="match status" value="1"/>
</dbReference>
<dbReference type="SUPFAM" id="SSF50978">
    <property type="entry name" value="WD40 repeat-like"/>
    <property type="match status" value="1"/>
</dbReference>
<proteinExistence type="predicted"/>